<dbReference type="AlphaFoldDB" id="A0A9K3GGH9"/>
<organism evidence="1 3">
    <name type="scientific">Kipferlia bialata</name>
    <dbReference type="NCBI Taxonomy" id="797122"/>
    <lineage>
        <taxon>Eukaryota</taxon>
        <taxon>Metamonada</taxon>
        <taxon>Carpediemonas-like organisms</taxon>
        <taxon>Kipferlia</taxon>
    </lineage>
</organism>
<evidence type="ECO:0000313" key="1">
    <source>
        <dbReference type="EMBL" id="GIQ83069.1"/>
    </source>
</evidence>
<gene>
    <name evidence="1" type="ORF">KIPB_004320</name>
    <name evidence="2" type="ORF">KIPB_007082</name>
</gene>
<evidence type="ECO:0000313" key="2">
    <source>
        <dbReference type="EMBL" id="GIQ85420.1"/>
    </source>
</evidence>
<dbReference type="EMBL" id="BDIP01000913">
    <property type="protein sequence ID" value="GIQ83069.1"/>
    <property type="molecule type" value="Genomic_DNA"/>
</dbReference>
<reference evidence="1 3" key="2">
    <citation type="journal article" date="2018" name="PLoS ONE">
        <title>The draft genome of Kipferlia bialata reveals reductive genome evolution in fornicate parasites.</title>
        <authorList>
            <person name="Tanifuji G."/>
            <person name="Takabayashi S."/>
            <person name="Kume K."/>
            <person name="Takagi M."/>
            <person name="Nakayama T."/>
            <person name="Kamikawa R."/>
            <person name="Inagaki Y."/>
            <person name="Hashimoto T."/>
        </authorList>
    </citation>
    <scope>NUCLEOTIDE SEQUENCE [LARGE SCALE GENOMIC DNA]</scope>
    <source>
        <strain evidence="1">NY0173</strain>
    </source>
</reference>
<dbReference type="EMBL" id="BDIP01001931">
    <property type="protein sequence ID" value="GIQ85420.1"/>
    <property type="molecule type" value="Genomic_DNA"/>
</dbReference>
<dbReference type="Proteomes" id="UP000265618">
    <property type="component" value="Unassembled WGS sequence"/>
</dbReference>
<proteinExistence type="predicted"/>
<name>A0A9K3GGH9_9EUKA</name>
<accession>A0A9K3GGH9</accession>
<protein>
    <submittedName>
        <fullName evidence="1">Uncharacterized protein</fullName>
    </submittedName>
</protein>
<comment type="caution">
    <text evidence="1">The sequence shown here is derived from an EMBL/GenBank/DDBJ whole genome shotgun (WGS) entry which is preliminary data.</text>
</comment>
<keyword evidence="3" id="KW-1185">Reference proteome</keyword>
<sequence length="572" mass="60101">MDTDKQRVMIELFTTFFENRSDTQAEYVVLDILSSLLAPSKQGRTQGNTKIVLSHCLSTRVAARSLAVLIPLIAKHDPDLFVARLSDEVLAGSEYAVSVAQVCQNVPISRPRAFFPAACCLVVVSNTCVPLLRACVSCLLSPSVADSILAPLSTTISRVSFESVVLGIVTACAPVLQPADVRAACLYVLKFARSQRLDLPRARALSLLASFLRALTLSRSDVRLVSTLVTDLSVVVGQVSERLGQPDAASLLINAAQCFTLLVNIAPGPVLPSLYPLFPLAFSLLRAREAPFYAGGSRLLVALATRLPLSASLSSAAAAYPQQYPSLEAHRDGAATLAQLLGTPAASLFGSGESLSVCAAVAVLCHFPPHTHNKALVNICALLEACPGDVSSPLQQAVSAYLSTPDRQAGQDVLTTSVARIAAQPLAPSTSRPVLALLTTLASAIQAQTAGVDVALHVVRAWALSVHRALPIPGLVPSISRIARLDSVSGDLARATLDALHYSGAASTEALGERAGFDPGMFQTERLGQGSLEAQAILSQPVPDLVPFSGSHRKLGKVSMVPESHSQPGGDR</sequence>
<evidence type="ECO:0000313" key="3">
    <source>
        <dbReference type="Proteomes" id="UP000265618"/>
    </source>
</evidence>
<reference evidence="1" key="1">
    <citation type="submission" date="2016-10" db="EMBL/GenBank/DDBJ databases">
        <authorList>
            <person name="Tanifuji G."/>
            <person name="Kume K."/>
            <person name="Nakayama T."/>
            <person name="Takabayashi S."/>
            <person name="Hashimoto T."/>
        </authorList>
    </citation>
    <scope>NUCLEOTIDE SEQUENCE</scope>
    <source>
        <strain evidence="1">NY0173</strain>
    </source>
</reference>